<dbReference type="SUPFAM" id="SSF52540">
    <property type="entry name" value="P-loop containing nucleoside triphosphate hydrolases"/>
    <property type="match status" value="1"/>
</dbReference>
<dbReference type="PANTHER" id="PTHR23274:SF48">
    <property type="entry name" value="ATP-DEPENDENT DNA HELICASE"/>
    <property type="match status" value="1"/>
</dbReference>
<evidence type="ECO:0000313" key="1">
    <source>
        <dbReference type="EMBL" id="KAK7105871.1"/>
    </source>
</evidence>
<proteinExistence type="predicted"/>
<accession>A0AAN9GF50</accession>
<dbReference type="PANTHER" id="PTHR23274">
    <property type="entry name" value="DNA HELICASE-RELATED"/>
    <property type="match status" value="1"/>
</dbReference>
<organism evidence="1 2">
    <name type="scientific">Littorina saxatilis</name>
    <dbReference type="NCBI Taxonomy" id="31220"/>
    <lineage>
        <taxon>Eukaryota</taxon>
        <taxon>Metazoa</taxon>
        <taxon>Spiralia</taxon>
        <taxon>Lophotrochozoa</taxon>
        <taxon>Mollusca</taxon>
        <taxon>Gastropoda</taxon>
        <taxon>Caenogastropoda</taxon>
        <taxon>Littorinimorpha</taxon>
        <taxon>Littorinoidea</taxon>
        <taxon>Littorinidae</taxon>
        <taxon>Littorina</taxon>
    </lineage>
</organism>
<dbReference type="GO" id="GO:0006260">
    <property type="term" value="P:DNA replication"/>
    <property type="evidence" value="ECO:0007669"/>
    <property type="project" value="TreeGrafter"/>
</dbReference>
<evidence type="ECO:0008006" key="3">
    <source>
        <dbReference type="Google" id="ProtNLM"/>
    </source>
</evidence>
<dbReference type="Proteomes" id="UP001374579">
    <property type="component" value="Unassembled WGS sequence"/>
</dbReference>
<evidence type="ECO:0000313" key="2">
    <source>
        <dbReference type="Proteomes" id="UP001374579"/>
    </source>
</evidence>
<dbReference type="CDD" id="cd18809">
    <property type="entry name" value="SF1_C_RecD"/>
    <property type="match status" value="1"/>
</dbReference>
<dbReference type="EMBL" id="JBAMIC010000007">
    <property type="protein sequence ID" value="KAK7105871.1"/>
    <property type="molecule type" value="Genomic_DNA"/>
</dbReference>
<keyword evidence="2" id="KW-1185">Reference proteome</keyword>
<name>A0AAN9GF50_9CAEN</name>
<comment type="caution">
    <text evidence="1">The sequence shown here is derived from an EMBL/GenBank/DDBJ whole genome shotgun (WGS) entry which is preliminary data.</text>
</comment>
<dbReference type="GO" id="GO:0005657">
    <property type="term" value="C:replication fork"/>
    <property type="evidence" value="ECO:0007669"/>
    <property type="project" value="TreeGrafter"/>
</dbReference>
<dbReference type="AlphaFoldDB" id="A0AAN9GF50"/>
<sequence length="130" mass="14306">MLMRNLDPPTLCNGTRLVVKTMLPNVIEATVMTGHAAGQDVFIPRVPVIPSDLPFTFKRLQFPLCQSFAITINKAQGQTLKVAGLNLPTPCFAHGQLYVACSRVGNPKNLFTLTPTGRTKNIVYPEVFQH</sequence>
<gene>
    <name evidence="1" type="ORF">V1264_017195</name>
</gene>
<protein>
    <recommendedName>
        <fullName evidence="3">ATP-dependent DNA helicase</fullName>
    </recommendedName>
</protein>
<dbReference type="InterPro" id="IPR027417">
    <property type="entry name" value="P-loop_NTPase"/>
</dbReference>
<reference evidence="1 2" key="1">
    <citation type="submission" date="2024-02" db="EMBL/GenBank/DDBJ databases">
        <title>Chromosome-scale genome assembly of the rough periwinkle Littorina saxatilis.</title>
        <authorList>
            <person name="De Jode A."/>
            <person name="Faria R."/>
            <person name="Formenti G."/>
            <person name="Sims Y."/>
            <person name="Smith T.P."/>
            <person name="Tracey A."/>
            <person name="Wood J.M.D."/>
            <person name="Zagrodzka Z.B."/>
            <person name="Johannesson K."/>
            <person name="Butlin R.K."/>
            <person name="Leder E.H."/>
        </authorList>
    </citation>
    <scope>NUCLEOTIDE SEQUENCE [LARGE SCALE GENOMIC DNA]</scope>
    <source>
        <strain evidence="1">Snail1</strain>
        <tissue evidence="1">Muscle</tissue>
    </source>
</reference>